<dbReference type="Gene3D" id="3.40.50.300">
    <property type="entry name" value="P-loop containing nucleotide triphosphate hydrolases"/>
    <property type="match status" value="1"/>
</dbReference>
<dbReference type="InterPro" id="IPR027417">
    <property type="entry name" value="P-loop_NTPase"/>
</dbReference>
<dbReference type="PANTHER" id="PTHR13710:SF120">
    <property type="entry name" value="BIFUNCTIONAL 3'-5' EXONUCLEASE_ATP-DEPENDENT HELICASE WRN"/>
    <property type="match status" value="1"/>
</dbReference>
<name>A0AAD3HSL8_9CHLO</name>
<dbReference type="GO" id="GO:0005694">
    <property type="term" value="C:chromosome"/>
    <property type="evidence" value="ECO:0007669"/>
    <property type="project" value="TreeGrafter"/>
</dbReference>
<evidence type="ECO:0000259" key="4">
    <source>
        <dbReference type="PROSITE" id="PS51194"/>
    </source>
</evidence>
<feature type="domain" description="Helicase C-terminal" evidence="4">
    <location>
        <begin position="7"/>
        <end position="117"/>
    </location>
</feature>
<sequence>QKTSISDAVADLVATKKRKGEIPSTLIYALTTREVDEIAAYLNQPTVLNGRAGRYHGKMSASERRESHAAFMRDDLDVLVASVAYGMGIDKPNIRTILHWGCPASVEAYYQQAGRAG</sequence>
<keyword evidence="6" id="KW-1185">Reference proteome</keyword>
<dbReference type="GO" id="GO:0009378">
    <property type="term" value="F:four-way junction helicase activity"/>
    <property type="evidence" value="ECO:0007669"/>
    <property type="project" value="TreeGrafter"/>
</dbReference>
<dbReference type="GO" id="GO:0000724">
    <property type="term" value="P:double-strand break repair via homologous recombination"/>
    <property type="evidence" value="ECO:0007669"/>
    <property type="project" value="TreeGrafter"/>
</dbReference>
<dbReference type="PROSITE" id="PS51194">
    <property type="entry name" value="HELICASE_CTER"/>
    <property type="match status" value="1"/>
</dbReference>
<dbReference type="InterPro" id="IPR001650">
    <property type="entry name" value="Helicase_C-like"/>
</dbReference>
<evidence type="ECO:0000256" key="1">
    <source>
        <dbReference type="ARBA" id="ARBA00005446"/>
    </source>
</evidence>
<accession>A0AAD3HSL8</accession>
<gene>
    <name evidence="5" type="ORF">Agub_g14862</name>
</gene>
<dbReference type="GO" id="GO:0043138">
    <property type="term" value="F:3'-5' DNA helicase activity"/>
    <property type="evidence" value="ECO:0007669"/>
    <property type="project" value="UniProtKB-EC"/>
</dbReference>
<dbReference type="GO" id="GO:0005737">
    <property type="term" value="C:cytoplasm"/>
    <property type="evidence" value="ECO:0007669"/>
    <property type="project" value="TreeGrafter"/>
</dbReference>
<feature type="non-terminal residue" evidence="5">
    <location>
        <position position="117"/>
    </location>
</feature>
<evidence type="ECO:0000313" key="6">
    <source>
        <dbReference type="Proteomes" id="UP001054857"/>
    </source>
</evidence>
<comment type="catalytic activity">
    <reaction evidence="2">
        <text>Couples ATP hydrolysis with the unwinding of duplex DNA by translocating in the 3'-5' direction.</text>
        <dbReference type="EC" id="5.6.2.4"/>
    </reaction>
</comment>
<comment type="similarity">
    <text evidence="1">Belongs to the helicase family. RecQ subfamily.</text>
</comment>
<dbReference type="GO" id="GO:0005634">
    <property type="term" value="C:nucleus"/>
    <property type="evidence" value="ECO:0007669"/>
    <property type="project" value="TreeGrafter"/>
</dbReference>
<proteinExistence type="inferred from homology"/>
<dbReference type="SMART" id="SM00490">
    <property type="entry name" value="HELICc"/>
    <property type="match status" value="1"/>
</dbReference>
<dbReference type="AlphaFoldDB" id="A0AAD3HSL8"/>
<dbReference type="SUPFAM" id="SSF52540">
    <property type="entry name" value="P-loop containing nucleoside triphosphate hydrolases"/>
    <property type="match status" value="1"/>
</dbReference>
<protein>
    <recommendedName>
        <fullName evidence="3">DNA 3'-5' helicase</fullName>
        <ecNumber evidence="3">5.6.2.4</ecNumber>
    </recommendedName>
</protein>
<dbReference type="PANTHER" id="PTHR13710">
    <property type="entry name" value="DNA HELICASE RECQ FAMILY MEMBER"/>
    <property type="match status" value="1"/>
</dbReference>
<dbReference type="Pfam" id="PF00271">
    <property type="entry name" value="Helicase_C"/>
    <property type="match status" value="1"/>
</dbReference>
<dbReference type="Proteomes" id="UP001054857">
    <property type="component" value="Unassembled WGS sequence"/>
</dbReference>
<evidence type="ECO:0000256" key="2">
    <source>
        <dbReference type="ARBA" id="ARBA00034617"/>
    </source>
</evidence>
<dbReference type="EMBL" id="BMAR01000061">
    <property type="protein sequence ID" value="GFR52324.1"/>
    <property type="molecule type" value="Genomic_DNA"/>
</dbReference>
<comment type="caution">
    <text evidence="5">The sequence shown here is derived from an EMBL/GenBank/DDBJ whole genome shotgun (WGS) entry which is preliminary data.</text>
</comment>
<evidence type="ECO:0000313" key="5">
    <source>
        <dbReference type="EMBL" id="GFR52324.1"/>
    </source>
</evidence>
<dbReference type="EC" id="5.6.2.4" evidence="3"/>
<evidence type="ECO:0000256" key="3">
    <source>
        <dbReference type="ARBA" id="ARBA00034808"/>
    </source>
</evidence>
<organism evidence="5 6">
    <name type="scientific">Astrephomene gubernaculifera</name>
    <dbReference type="NCBI Taxonomy" id="47775"/>
    <lineage>
        <taxon>Eukaryota</taxon>
        <taxon>Viridiplantae</taxon>
        <taxon>Chlorophyta</taxon>
        <taxon>core chlorophytes</taxon>
        <taxon>Chlorophyceae</taxon>
        <taxon>CS clade</taxon>
        <taxon>Chlamydomonadales</taxon>
        <taxon>Astrephomenaceae</taxon>
        <taxon>Astrephomene</taxon>
    </lineage>
</organism>
<feature type="non-terminal residue" evidence="5">
    <location>
        <position position="1"/>
    </location>
</feature>
<reference evidence="5 6" key="1">
    <citation type="journal article" date="2021" name="Sci. Rep.">
        <title>Genome sequencing of the multicellular alga Astrephomene provides insights into convergent evolution of germ-soma differentiation.</title>
        <authorList>
            <person name="Yamashita S."/>
            <person name="Yamamoto K."/>
            <person name="Matsuzaki R."/>
            <person name="Suzuki S."/>
            <person name="Yamaguchi H."/>
            <person name="Hirooka S."/>
            <person name="Minakuchi Y."/>
            <person name="Miyagishima S."/>
            <person name="Kawachi M."/>
            <person name="Toyoda A."/>
            <person name="Nozaki H."/>
        </authorList>
    </citation>
    <scope>NUCLEOTIDE SEQUENCE [LARGE SCALE GENOMIC DNA]</scope>
    <source>
        <strain evidence="5 6">NIES-4017</strain>
    </source>
</reference>